<dbReference type="Proteomes" id="UP000828390">
    <property type="component" value="Unassembled WGS sequence"/>
</dbReference>
<name>A0A9D4IJV9_DREPO</name>
<proteinExistence type="predicted"/>
<dbReference type="EMBL" id="JAIWYP010000009">
    <property type="protein sequence ID" value="KAH3775312.1"/>
    <property type="molecule type" value="Genomic_DNA"/>
</dbReference>
<protein>
    <submittedName>
        <fullName evidence="2">Uncharacterized protein</fullName>
    </submittedName>
</protein>
<organism evidence="2 3">
    <name type="scientific">Dreissena polymorpha</name>
    <name type="common">Zebra mussel</name>
    <name type="synonym">Mytilus polymorpha</name>
    <dbReference type="NCBI Taxonomy" id="45954"/>
    <lineage>
        <taxon>Eukaryota</taxon>
        <taxon>Metazoa</taxon>
        <taxon>Spiralia</taxon>
        <taxon>Lophotrochozoa</taxon>
        <taxon>Mollusca</taxon>
        <taxon>Bivalvia</taxon>
        <taxon>Autobranchia</taxon>
        <taxon>Heteroconchia</taxon>
        <taxon>Euheterodonta</taxon>
        <taxon>Imparidentia</taxon>
        <taxon>Neoheterodontei</taxon>
        <taxon>Myida</taxon>
        <taxon>Dreissenoidea</taxon>
        <taxon>Dreissenidae</taxon>
        <taxon>Dreissena</taxon>
    </lineage>
</organism>
<sequence length="153" mass="17215">MLILEAGYRRPHGGPGRPDRCFLARNNSGQYQGAFKRPASKPSTAKNANKNNLFSKRLSSISHPAPKRPSFYNRPSFYQKSSGKDYWIRATQARLEDCQAFDRKWRTSPRSVLGIPLSIATTSDAGGTSRGYTKAHRQLIAPNNFGRVFFPCY</sequence>
<evidence type="ECO:0000256" key="1">
    <source>
        <dbReference type="SAM" id="MobiDB-lite"/>
    </source>
</evidence>
<comment type="caution">
    <text evidence="2">The sequence shown here is derived from an EMBL/GenBank/DDBJ whole genome shotgun (WGS) entry which is preliminary data.</text>
</comment>
<gene>
    <name evidence="2" type="ORF">DPMN_176713</name>
</gene>
<reference evidence="2" key="1">
    <citation type="journal article" date="2019" name="bioRxiv">
        <title>The Genome of the Zebra Mussel, Dreissena polymorpha: A Resource for Invasive Species Research.</title>
        <authorList>
            <person name="McCartney M.A."/>
            <person name="Auch B."/>
            <person name="Kono T."/>
            <person name="Mallez S."/>
            <person name="Zhang Y."/>
            <person name="Obille A."/>
            <person name="Becker A."/>
            <person name="Abrahante J.E."/>
            <person name="Garbe J."/>
            <person name="Badalamenti J.P."/>
            <person name="Herman A."/>
            <person name="Mangelson H."/>
            <person name="Liachko I."/>
            <person name="Sullivan S."/>
            <person name="Sone E.D."/>
            <person name="Koren S."/>
            <person name="Silverstein K.A.T."/>
            <person name="Beckman K.B."/>
            <person name="Gohl D.M."/>
        </authorList>
    </citation>
    <scope>NUCLEOTIDE SEQUENCE</scope>
    <source>
        <strain evidence="2">Duluth1</strain>
        <tissue evidence="2">Whole animal</tissue>
    </source>
</reference>
<evidence type="ECO:0000313" key="2">
    <source>
        <dbReference type="EMBL" id="KAH3775312.1"/>
    </source>
</evidence>
<accession>A0A9D4IJV9</accession>
<feature type="region of interest" description="Disordered" evidence="1">
    <location>
        <begin position="55"/>
        <end position="74"/>
    </location>
</feature>
<dbReference type="AlphaFoldDB" id="A0A9D4IJV9"/>
<keyword evidence="3" id="KW-1185">Reference proteome</keyword>
<evidence type="ECO:0000313" key="3">
    <source>
        <dbReference type="Proteomes" id="UP000828390"/>
    </source>
</evidence>
<reference evidence="2" key="2">
    <citation type="submission" date="2020-11" db="EMBL/GenBank/DDBJ databases">
        <authorList>
            <person name="McCartney M.A."/>
            <person name="Auch B."/>
            <person name="Kono T."/>
            <person name="Mallez S."/>
            <person name="Becker A."/>
            <person name="Gohl D.M."/>
            <person name="Silverstein K.A.T."/>
            <person name="Koren S."/>
            <person name="Bechman K.B."/>
            <person name="Herman A."/>
            <person name="Abrahante J.E."/>
            <person name="Garbe J."/>
        </authorList>
    </citation>
    <scope>NUCLEOTIDE SEQUENCE</scope>
    <source>
        <strain evidence="2">Duluth1</strain>
        <tissue evidence="2">Whole animal</tissue>
    </source>
</reference>